<dbReference type="EMBL" id="ASHM01227875">
    <property type="protein sequence ID" value="PNX68431.1"/>
    <property type="molecule type" value="Genomic_DNA"/>
</dbReference>
<evidence type="ECO:0000313" key="2">
    <source>
        <dbReference type="Proteomes" id="UP000236291"/>
    </source>
</evidence>
<organism evidence="1 2">
    <name type="scientific">Trifolium pratense</name>
    <name type="common">Red clover</name>
    <dbReference type="NCBI Taxonomy" id="57577"/>
    <lineage>
        <taxon>Eukaryota</taxon>
        <taxon>Viridiplantae</taxon>
        <taxon>Streptophyta</taxon>
        <taxon>Embryophyta</taxon>
        <taxon>Tracheophyta</taxon>
        <taxon>Spermatophyta</taxon>
        <taxon>Magnoliopsida</taxon>
        <taxon>eudicotyledons</taxon>
        <taxon>Gunneridae</taxon>
        <taxon>Pentapetalae</taxon>
        <taxon>rosids</taxon>
        <taxon>fabids</taxon>
        <taxon>Fabales</taxon>
        <taxon>Fabaceae</taxon>
        <taxon>Papilionoideae</taxon>
        <taxon>50 kb inversion clade</taxon>
        <taxon>NPAAA clade</taxon>
        <taxon>Hologalegina</taxon>
        <taxon>IRL clade</taxon>
        <taxon>Trifolieae</taxon>
        <taxon>Trifolium</taxon>
    </lineage>
</organism>
<feature type="non-terminal residue" evidence="1">
    <location>
        <position position="53"/>
    </location>
</feature>
<comment type="caution">
    <text evidence="1">The sequence shown here is derived from an EMBL/GenBank/DDBJ whole genome shotgun (WGS) entry which is preliminary data.</text>
</comment>
<evidence type="ECO:0008006" key="3">
    <source>
        <dbReference type="Google" id="ProtNLM"/>
    </source>
</evidence>
<name>A0A2K3KQ61_TRIPR</name>
<reference evidence="1 2" key="2">
    <citation type="journal article" date="2017" name="Front. Plant Sci.">
        <title>Gene Classification and Mining of Molecular Markers Useful in Red Clover (Trifolium pratense) Breeding.</title>
        <authorList>
            <person name="Istvanek J."/>
            <person name="Dluhosova J."/>
            <person name="Dluhos P."/>
            <person name="Patkova L."/>
            <person name="Nedelnik J."/>
            <person name="Repkova J."/>
        </authorList>
    </citation>
    <scope>NUCLEOTIDE SEQUENCE [LARGE SCALE GENOMIC DNA]</scope>
    <source>
        <strain evidence="2">cv. Tatra</strain>
        <tissue evidence="1">Young leaves</tissue>
    </source>
</reference>
<sequence>MEKWLCSAVYASPTYTLRAMLWDHLDNLAKDVVLPWLVLGDFNDIMLPREQRG</sequence>
<proteinExistence type="predicted"/>
<protein>
    <recommendedName>
        <fullName evidence="3">Endonuclease/exonuclease/phosphatase family protein</fullName>
    </recommendedName>
</protein>
<reference evidence="1 2" key="1">
    <citation type="journal article" date="2014" name="Am. J. Bot.">
        <title>Genome assembly and annotation for red clover (Trifolium pratense; Fabaceae).</title>
        <authorList>
            <person name="Istvanek J."/>
            <person name="Jaros M."/>
            <person name="Krenek A."/>
            <person name="Repkova J."/>
        </authorList>
    </citation>
    <scope>NUCLEOTIDE SEQUENCE [LARGE SCALE GENOMIC DNA]</scope>
    <source>
        <strain evidence="2">cv. Tatra</strain>
        <tissue evidence="1">Young leaves</tissue>
    </source>
</reference>
<dbReference type="Proteomes" id="UP000236291">
    <property type="component" value="Unassembled WGS sequence"/>
</dbReference>
<dbReference type="AlphaFoldDB" id="A0A2K3KQ61"/>
<gene>
    <name evidence="1" type="ORF">L195_g063976</name>
</gene>
<evidence type="ECO:0000313" key="1">
    <source>
        <dbReference type="EMBL" id="PNX68431.1"/>
    </source>
</evidence>
<accession>A0A2K3KQ61</accession>